<evidence type="ECO:0000256" key="2">
    <source>
        <dbReference type="ARBA" id="ARBA00023043"/>
    </source>
</evidence>
<organism evidence="4 5">
    <name type="scientific">Aspergillus chevalieri</name>
    <name type="common">Eurotium chevalieri</name>
    <dbReference type="NCBI Taxonomy" id="182096"/>
    <lineage>
        <taxon>Eukaryota</taxon>
        <taxon>Fungi</taxon>
        <taxon>Dikarya</taxon>
        <taxon>Ascomycota</taxon>
        <taxon>Pezizomycotina</taxon>
        <taxon>Eurotiomycetes</taxon>
        <taxon>Eurotiomycetidae</taxon>
        <taxon>Eurotiales</taxon>
        <taxon>Aspergillaceae</taxon>
        <taxon>Aspergillus</taxon>
        <taxon>Aspergillus subgen. Aspergillus</taxon>
    </lineage>
</organism>
<dbReference type="PROSITE" id="PS50297">
    <property type="entry name" value="ANK_REP_REGION"/>
    <property type="match status" value="2"/>
</dbReference>
<gene>
    <name evidence="4" type="ORF">ACHE_80140A</name>
</gene>
<dbReference type="PANTHER" id="PTHR24123:SF33">
    <property type="entry name" value="PROTEIN HOS4"/>
    <property type="match status" value="1"/>
</dbReference>
<dbReference type="InterPro" id="IPR002110">
    <property type="entry name" value="Ankyrin_rpt"/>
</dbReference>
<name>A0A7R7ZRM4_ASPCH</name>
<dbReference type="Gene3D" id="1.25.40.20">
    <property type="entry name" value="Ankyrin repeat-containing domain"/>
    <property type="match status" value="2"/>
</dbReference>
<dbReference type="InterPro" id="IPR036770">
    <property type="entry name" value="Ankyrin_rpt-contain_sf"/>
</dbReference>
<keyword evidence="1" id="KW-0677">Repeat</keyword>
<keyword evidence="2 3" id="KW-0040">ANK repeat</keyword>
<evidence type="ECO:0000313" key="4">
    <source>
        <dbReference type="EMBL" id="BCR92240.1"/>
    </source>
</evidence>
<evidence type="ECO:0000256" key="1">
    <source>
        <dbReference type="ARBA" id="ARBA00022737"/>
    </source>
</evidence>
<dbReference type="EMBL" id="AP024423">
    <property type="protein sequence ID" value="BCR92240.1"/>
    <property type="molecule type" value="Genomic_DNA"/>
</dbReference>
<evidence type="ECO:0008006" key="6">
    <source>
        <dbReference type="Google" id="ProtNLM"/>
    </source>
</evidence>
<keyword evidence="5" id="KW-1185">Reference proteome</keyword>
<dbReference type="KEGG" id="ache:ACHE_80140A"/>
<accession>A0A7R7ZRM4</accession>
<sequence length="187" mass="20424">MSLELLQILVPAGLDVNYKEDRVGGYVAATASCNQMDLTRYLLRHGADPNRNPLADLNPALNMAVKGICMEMAELLIQYGAKVNGLGALAMAAEYDRFEMMKLLFQHGADVNDDAKDRAEECIDYIEGVTALHQAAKVGRIDAVVFLLNHGANPDLKDEDGRTPLMVAQENGHPEVIELSKKIATVM</sequence>
<reference evidence="4" key="1">
    <citation type="submission" date="2021-01" db="EMBL/GenBank/DDBJ databases">
        <authorList>
            <consortium name="Aspergillus chevalieri M1 genome sequencing consortium"/>
            <person name="Kazuki M."/>
            <person name="Futagami T."/>
        </authorList>
    </citation>
    <scope>NUCLEOTIDE SEQUENCE</scope>
    <source>
        <strain evidence="4">M1</strain>
    </source>
</reference>
<dbReference type="Pfam" id="PF12796">
    <property type="entry name" value="Ank_2"/>
    <property type="match status" value="2"/>
</dbReference>
<reference evidence="4" key="2">
    <citation type="submission" date="2021-02" db="EMBL/GenBank/DDBJ databases">
        <title>Aspergillus chevalieri M1 genome sequence.</title>
        <authorList>
            <person name="Kadooka C."/>
            <person name="Mori K."/>
            <person name="Futagami T."/>
        </authorList>
    </citation>
    <scope>NUCLEOTIDE SEQUENCE</scope>
    <source>
        <strain evidence="4">M1</strain>
    </source>
</reference>
<feature type="repeat" description="ANK" evidence="3">
    <location>
        <begin position="84"/>
        <end position="116"/>
    </location>
</feature>
<dbReference type="SMART" id="SM00248">
    <property type="entry name" value="ANK"/>
    <property type="match status" value="5"/>
</dbReference>
<protein>
    <recommendedName>
        <fullName evidence="6">Ankyrin repeat protein</fullName>
    </recommendedName>
</protein>
<dbReference type="PROSITE" id="PS50088">
    <property type="entry name" value="ANK_REPEAT"/>
    <property type="match status" value="2"/>
</dbReference>
<dbReference type="GeneID" id="66986589"/>
<evidence type="ECO:0000313" key="5">
    <source>
        <dbReference type="Proteomes" id="UP000637239"/>
    </source>
</evidence>
<dbReference type="PANTHER" id="PTHR24123">
    <property type="entry name" value="ANKYRIN REPEAT-CONTAINING"/>
    <property type="match status" value="1"/>
</dbReference>
<proteinExistence type="predicted"/>
<dbReference type="AlphaFoldDB" id="A0A7R7ZRM4"/>
<dbReference type="SUPFAM" id="SSF48403">
    <property type="entry name" value="Ankyrin repeat"/>
    <property type="match status" value="1"/>
</dbReference>
<evidence type="ECO:0000256" key="3">
    <source>
        <dbReference type="PROSITE-ProRule" id="PRU00023"/>
    </source>
</evidence>
<dbReference type="RefSeq" id="XP_043140753.1">
    <property type="nucleotide sequence ID" value="XM_043283478.1"/>
</dbReference>
<feature type="repeat" description="ANK" evidence="3">
    <location>
        <begin position="127"/>
        <end position="159"/>
    </location>
</feature>
<dbReference type="InterPro" id="IPR051165">
    <property type="entry name" value="Multifunctional_ANK_Repeat"/>
</dbReference>
<dbReference type="Proteomes" id="UP000637239">
    <property type="component" value="Chromosome 8"/>
</dbReference>